<feature type="domain" description="Glycosyltransferase RgtA/B/C/D-like" evidence="2">
    <location>
        <begin position="68"/>
        <end position="204"/>
    </location>
</feature>
<organism evidence="3 4">
    <name type="scientific">Halocatena marina</name>
    <dbReference type="NCBI Taxonomy" id="2934937"/>
    <lineage>
        <taxon>Archaea</taxon>
        <taxon>Methanobacteriati</taxon>
        <taxon>Methanobacteriota</taxon>
        <taxon>Stenosarchaea group</taxon>
        <taxon>Halobacteria</taxon>
        <taxon>Halobacteriales</taxon>
        <taxon>Natronomonadaceae</taxon>
        <taxon>Halocatena</taxon>
    </lineage>
</organism>
<proteinExistence type="predicted"/>
<feature type="transmembrane region" description="Helical" evidence="1">
    <location>
        <begin position="309"/>
        <end position="330"/>
    </location>
</feature>
<evidence type="ECO:0000256" key="1">
    <source>
        <dbReference type="SAM" id="Phobius"/>
    </source>
</evidence>
<keyword evidence="1" id="KW-0812">Transmembrane</keyword>
<keyword evidence="1" id="KW-1133">Transmembrane helix</keyword>
<dbReference type="Pfam" id="PF13231">
    <property type="entry name" value="PMT_2"/>
    <property type="match status" value="1"/>
</dbReference>
<feature type="transmembrane region" description="Helical" evidence="1">
    <location>
        <begin position="230"/>
        <end position="250"/>
    </location>
</feature>
<feature type="transmembrane region" description="Helical" evidence="1">
    <location>
        <begin position="165"/>
        <end position="198"/>
    </location>
</feature>
<dbReference type="PANTHER" id="PTHR41710">
    <property type="entry name" value="GLYCOSYL TRANSFERASE, FAMILY 39"/>
    <property type="match status" value="1"/>
</dbReference>
<dbReference type="InterPro" id="IPR016950">
    <property type="entry name" value="Manno-Trfase_MA4085_prd"/>
</dbReference>
<comment type="caution">
    <text evidence="3">The sequence shown here is derived from an EMBL/GenBank/DDBJ whole genome shotgun (WGS) entry which is preliminary data.</text>
</comment>
<keyword evidence="1" id="KW-0472">Membrane</keyword>
<dbReference type="InterPro" id="IPR019962">
    <property type="entry name" value="CHP03663"/>
</dbReference>
<dbReference type="AlphaFoldDB" id="A0ABD5YGP9"/>
<feature type="transmembrane region" description="Helical" evidence="1">
    <location>
        <begin position="141"/>
        <end position="159"/>
    </location>
</feature>
<accession>A0ABD5YGP9</accession>
<feature type="transmembrane region" description="Helical" evidence="1">
    <location>
        <begin position="342"/>
        <end position="360"/>
    </location>
</feature>
<protein>
    <submittedName>
        <fullName evidence="3">Flippase activity-associated protein Agl23</fullName>
    </submittedName>
</protein>
<dbReference type="RefSeq" id="WP_264555405.1">
    <property type="nucleotide sequence ID" value="NZ_CP109979.1"/>
</dbReference>
<gene>
    <name evidence="3" type="ORF">ACFQL7_00575</name>
</gene>
<dbReference type="EMBL" id="JBHTAX010000001">
    <property type="protein sequence ID" value="MFC7188499.1"/>
    <property type="molecule type" value="Genomic_DNA"/>
</dbReference>
<feature type="transmembrane region" description="Helical" evidence="1">
    <location>
        <begin position="117"/>
        <end position="134"/>
    </location>
</feature>
<evidence type="ECO:0000313" key="3">
    <source>
        <dbReference type="EMBL" id="MFC7188499.1"/>
    </source>
</evidence>
<dbReference type="InterPro" id="IPR038731">
    <property type="entry name" value="RgtA/B/C-like"/>
</dbReference>
<evidence type="ECO:0000313" key="4">
    <source>
        <dbReference type="Proteomes" id="UP001596417"/>
    </source>
</evidence>
<sequence length="585" mass="63951">MPSTAADFRALLADRWVPLAVIATAFGALILRLYALGHRVFYYDEAWVGYWVLKFLEHGSWQYRPILHGPFFMRVNSVVFSVFGATEFTARLVVAVIGGLLPLSAWLFRDRLRNEEIVALAFILAINPLLLYYSRFMRNDLPLAAFMLVALGLLVRAYDTRAPRYLYGMTIALGIAFTTKESVLLWLLTWGGAALLVFDRRLLRVREEGSGPVSFVRSLTVHAVAGFRTWATHLVGAILLFFLIVIFFYAPRSPEARAPGLWKAVGGKFEMLPAVIERATLGSYQKAIEHWAGGSIQSHPYLPYLLDTLWTLAMGAMGVCLLAIVGFLYDRYAGSTRDLVEFSFYCGVAATVGYPLANSVPVPWSTVHAVVALSIPAAVGVGVVYRWGQSQLSSQETARSDGSTIASERTRAMVKAGGATVLLGTLVVSSGLTAIETSYLNPYDSPRNGGDGNEIVYYAQAPEELQTVITAIDHAAATGGNDTDVLYVGRSLVSNESSRTAPPATAAWFRRIPLPWYTETIGADVTSVAVADDIGSEPPPVVITTAANRSAVAQKLGQSYTAKRYRLDEIGDRTLVVFFRNTNDS</sequence>
<name>A0ABD5YGP9_9EURY</name>
<dbReference type="GeneID" id="76198030"/>
<reference evidence="3 4" key="1">
    <citation type="journal article" date="2019" name="Int. J. Syst. Evol. Microbiol.">
        <title>The Global Catalogue of Microorganisms (GCM) 10K type strain sequencing project: providing services to taxonomists for standard genome sequencing and annotation.</title>
        <authorList>
            <consortium name="The Broad Institute Genomics Platform"/>
            <consortium name="The Broad Institute Genome Sequencing Center for Infectious Disease"/>
            <person name="Wu L."/>
            <person name="Ma J."/>
        </authorList>
    </citation>
    <scope>NUCLEOTIDE SEQUENCE [LARGE SCALE GENOMIC DNA]</scope>
    <source>
        <strain evidence="3 4">RDMS1</strain>
    </source>
</reference>
<feature type="transmembrane region" description="Helical" evidence="1">
    <location>
        <begin position="16"/>
        <end position="35"/>
    </location>
</feature>
<dbReference type="PANTHER" id="PTHR41710:SF2">
    <property type="entry name" value="GLYCOSYL TRANSFERASE FAMILY 39_83 DOMAIN-CONTAINING PROTEIN"/>
    <property type="match status" value="1"/>
</dbReference>
<dbReference type="NCBIfam" id="TIGR03663">
    <property type="entry name" value="flippase activity-associated protein Agl23"/>
    <property type="match status" value="1"/>
</dbReference>
<feature type="transmembrane region" description="Helical" evidence="1">
    <location>
        <begin position="366"/>
        <end position="385"/>
    </location>
</feature>
<feature type="transmembrane region" description="Helical" evidence="1">
    <location>
        <begin position="78"/>
        <end position="105"/>
    </location>
</feature>
<dbReference type="Proteomes" id="UP001596417">
    <property type="component" value="Unassembled WGS sequence"/>
</dbReference>
<evidence type="ECO:0000259" key="2">
    <source>
        <dbReference type="Pfam" id="PF13231"/>
    </source>
</evidence>
<dbReference type="PIRSF" id="PIRSF030218">
    <property type="entry name" value="Mannosyltr_MA4085_prd"/>
    <property type="match status" value="1"/>
</dbReference>
<keyword evidence="4" id="KW-1185">Reference proteome</keyword>